<dbReference type="Gene3D" id="1.25.40.10">
    <property type="entry name" value="Tetratricopeptide repeat domain"/>
    <property type="match status" value="2"/>
</dbReference>
<sequence>MASRTLFLAFSRNRGFLNQSFKSIPVFNEANISNYCSHGALRSESFDDSVNSEEFNDLKSRIFQLRLPKRSAIRVLERWTSEGNQVTITELRNISKELRKIQRVSRAERKIPGDKWQDGQYHKEERNSTTDKLNKCFVTRRMQKILEWMVTHNKSDLSDSDFAIRIDLMTKVFGVDAAERYFEGLPIDAKTCETYTALLHSFAGSKLTDKAETLYEKIKESDIPLTALPFNEMMTLYTSIGQVEKVSSIVDDLKQKMVHPDIFTYNLWISSLAAALNIDGVKQILNEMNQNPNSNENWVRYIELVNIYIKSANLLHSGSNSVVESASGISQREWITYDLLIILYAGLGNKDRIDQIWRSLRMTKQKMTSRNYICIVSCYLMLDDLKEIGEVIDQWKQSTTTDFDISSCNRLVNAFVEAGLNEKANSFVNVLIQKNCDPTVA</sequence>
<evidence type="ECO:0008006" key="5">
    <source>
        <dbReference type="Google" id="ProtNLM"/>
    </source>
</evidence>
<keyword evidence="2" id="KW-0677">Repeat</keyword>
<evidence type="ECO:0000313" key="4">
    <source>
        <dbReference type="EnsemblPlants" id="MELO3C018589.2.1"/>
    </source>
</evidence>
<proteinExistence type="inferred from homology"/>
<dbReference type="Pfam" id="PF13812">
    <property type="entry name" value="PPR_3"/>
    <property type="match status" value="1"/>
</dbReference>
<dbReference type="InterPro" id="IPR011990">
    <property type="entry name" value="TPR-like_helical_dom_sf"/>
</dbReference>
<evidence type="ECO:0000256" key="3">
    <source>
        <dbReference type="PROSITE-ProRule" id="PRU00708"/>
    </source>
</evidence>
<dbReference type="InterPro" id="IPR002885">
    <property type="entry name" value="PPR_rpt"/>
</dbReference>
<feature type="repeat" description="PPR" evidence="3">
    <location>
        <begin position="191"/>
        <end position="225"/>
    </location>
</feature>
<reference evidence="4" key="1">
    <citation type="submission" date="2023-03" db="UniProtKB">
        <authorList>
            <consortium name="EnsemblPlants"/>
        </authorList>
    </citation>
    <scope>IDENTIFICATION</scope>
</reference>
<dbReference type="GO" id="GO:0003729">
    <property type="term" value="F:mRNA binding"/>
    <property type="evidence" value="ECO:0007669"/>
    <property type="project" value="UniProtKB-ARBA"/>
</dbReference>
<dbReference type="GO" id="GO:0005739">
    <property type="term" value="C:mitochondrion"/>
    <property type="evidence" value="ECO:0007669"/>
    <property type="project" value="TreeGrafter"/>
</dbReference>
<organism evidence="4">
    <name type="scientific">Cucumis melo</name>
    <name type="common">Muskmelon</name>
    <dbReference type="NCBI Taxonomy" id="3656"/>
    <lineage>
        <taxon>Eukaryota</taxon>
        <taxon>Viridiplantae</taxon>
        <taxon>Streptophyta</taxon>
        <taxon>Embryophyta</taxon>
        <taxon>Tracheophyta</taxon>
        <taxon>Spermatophyta</taxon>
        <taxon>Magnoliopsida</taxon>
        <taxon>eudicotyledons</taxon>
        <taxon>Gunneridae</taxon>
        <taxon>Pentapetalae</taxon>
        <taxon>rosids</taxon>
        <taxon>fabids</taxon>
        <taxon>Cucurbitales</taxon>
        <taxon>Cucurbitaceae</taxon>
        <taxon>Benincaseae</taxon>
        <taxon>Cucumis</taxon>
    </lineage>
</organism>
<protein>
    <recommendedName>
        <fullName evidence="5">Pentatricopeptide repeat-containing protein At5g09450, mitochondrial</fullName>
    </recommendedName>
</protein>
<dbReference type="Gramene" id="MELO3C018589.2.1">
    <property type="protein sequence ID" value="MELO3C018589.2.1"/>
    <property type="gene ID" value="MELO3C018589.2"/>
</dbReference>
<dbReference type="PROSITE" id="PS51375">
    <property type="entry name" value="PPR"/>
    <property type="match status" value="2"/>
</dbReference>
<dbReference type="PANTHER" id="PTHR45717:SF4">
    <property type="entry name" value="OS04G0450200 PROTEIN"/>
    <property type="match status" value="1"/>
</dbReference>
<evidence type="ECO:0000256" key="2">
    <source>
        <dbReference type="ARBA" id="ARBA00022737"/>
    </source>
</evidence>
<comment type="similarity">
    <text evidence="1">Belongs to the PPR family. P subfamily.</text>
</comment>
<name>A0A9I9DH80_CUCME</name>
<dbReference type="AlphaFoldDB" id="A0A9I9DH80"/>
<accession>A0A9I9DH80</accession>
<dbReference type="PANTHER" id="PTHR45717">
    <property type="entry name" value="OS12G0527900 PROTEIN"/>
    <property type="match status" value="1"/>
</dbReference>
<dbReference type="EnsemblPlants" id="MELO3C018589.2.1">
    <property type="protein sequence ID" value="MELO3C018589.2.1"/>
    <property type="gene ID" value="MELO3C018589.2"/>
</dbReference>
<evidence type="ECO:0000256" key="1">
    <source>
        <dbReference type="ARBA" id="ARBA00007626"/>
    </source>
</evidence>
<dbReference type="NCBIfam" id="TIGR00756">
    <property type="entry name" value="PPR"/>
    <property type="match status" value="1"/>
</dbReference>
<feature type="repeat" description="PPR" evidence="3">
    <location>
        <begin position="404"/>
        <end position="438"/>
    </location>
</feature>